<accession>R8YEZ1</accession>
<gene>
    <name evidence="1" type="ORF">F931_02755</name>
</gene>
<dbReference type="PATRIC" id="fig|1217691.3.peg.2707"/>
<protein>
    <submittedName>
        <fullName evidence="1">Uncharacterized protein</fullName>
    </submittedName>
</protein>
<name>R8YEZ1_ACIPI</name>
<organism evidence="1 2">
    <name type="scientific">Acinetobacter pittii ANC 4050</name>
    <dbReference type="NCBI Taxonomy" id="1217691"/>
    <lineage>
        <taxon>Bacteria</taxon>
        <taxon>Pseudomonadati</taxon>
        <taxon>Pseudomonadota</taxon>
        <taxon>Gammaproteobacteria</taxon>
        <taxon>Moraxellales</taxon>
        <taxon>Moraxellaceae</taxon>
        <taxon>Acinetobacter</taxon>
        <taxon>Acinetobacter calcoaceticus/baumannii complex</taxon>
    </lineage>
</organism>
<proteinExistence type="predicted"/>
<dbReference type="HOGENOM" id="CLU_221345_0_0_6"/>
<reference evidence="1 2" key="1">
    <citation type="submission" date="2013-02" db="EMBL/GenBank/DDBJ databases">
        <title>The Genome Sequence of Acinetobacter sp. ANC 4050.</title>
        <authorList>
            <consortium name="The Broad Institute Genome Sequencing Platform"/>
            <consortium name="The Broad Institute Genome Sequencing Center for Infectious Disease"/>
            <person name="Cerqueira G."/>
            <person name="Feldgarden M."/>
            <person name="Courvalin P."/>
            <person name="Perichon B."/>
            <person name="Grillot-Courvalin C."/>
            <person name="Clermont D."/>
            <person name="Rocha E."/>
            <person name="Yoon E.-J."/>
            <person name="Nemec A."/>
            <person name="Walker B."/>
            <person name="Young S.K."/>
            <person name="Zeng Q."/>
            <person name="Gargeya S."/>
            <person name="Fitzgerald M."/>
            <person name="Haas B."/>
            <person name="Abouelleil A."/>
            <person name="Alvarado L."/>
            <person name="Arachchi H.M."/>
            <person name="Berlin A.M."/>
            <person name="Chapman S.B."/>
            <person name="Dewar J."/>
            <person name="Goldberg J."/>
            <person name="Griggs A."/>
            <person name="Gujja S."/>
            <person name="Hansen M."/>
            <person name="Howarth C."/>
            <person name="Imamovic A."/>
            <person name="Larimer J."/>
            <person name="McCowan C."/>
            <person name="Murphy C."/>
            <person name="Neiman D."/>
            <person name="Pearson M."/>
            <person name="Priest M."/>
            <person name="Roberts A."/>
            <person name="Saif S."/>
            <person name="Shea T."/>
            <person name="Sisk P."/>
            <person name="Sykes S."/>
            <person name="Wortman J."/>
            <person name="Nusbaum C."/>
            <person name="Birren B."/>
        </authorList>
    </citation>
    <scope>NUCLEOTIDE SEQUENCE [LARGE SCALE GENOMIC DNA]</scope>
    <source>
        <strain evidence="1 2">ANC 4050</strain>
    </source>
</reference>
<sequence length="30" mass="3386">MSTHPNVIKQASSYTEQIKYAASEFESKPL</sequence>
<evidence type="ECO:0000313" key="1">
    <source>
        <dbReference type="EMBL" id="EOQ67696.1"/>
    </source>
</evidence>
<evidence type="ECO:0000313" key="2">
    <source>
        <dbReference type="Proteomes" id="UP000014024"/>
    </source>
</evidence>
<dbReference type="Proteomes" id="UP000014024">
    <property type="component" value="Unassembled WGS sequence"/>
</dbReference>
<comment type="caution">
    <text evidence="1">The sequence shown here is derived from an EMBL/GenBank/DDBJ whole genome shotgun (WGS) entry which is preliminary data.</text>
</comment>
<dbReference type="AlphaFoldDB" id="R8YEZ1"/>
<dbReference type="EMBL" id="APQM01000009">
    <property type="protein sequence ID" value="EOQ67696.1"/>
    <property type="molecule type" value="Genomic_DNA"/>
</dbReference>